<dbReference type="SUPFAM" id="SSF48317">
    <property type="entry name" value="Acid phosphatase/Vanadium-dependent haloperoxidase"/>
    <property type="match status" value="1"/>
</dbReference>
<organism evidence="3">
    <name type="scientific">uncultured Rubrobacteraceae bacterium</name>
    <dbReference type="NCBI Taxonomy" id="349277"/>
    <lineage>
        <taxon>Bacteria</taxon>
        <taxon>Bacillati</taxon>
        <taxon>Actinomycetota</taxon>
        <taxon>Rubrobacteria</taxon>
        <taxon>Rubrobacterales</taxon>
        <taxon>Rubrobacteraceae</taxon>
        <taxon>environmental samples</taxon>
    </lineage>
</organism>
<gene>
    <name evidence="3" type="ORF">AVDCRST_MAG82-2357</name>
</gene>
<dbReference type="CDD" id="cd03392">
    <property type="entry name" value="PAP2_like_2"/>
    <property type="match status" value="1"/>
</dbReference>
<name>A0A6J4QD97_9ACTN</name>
<dbReference type="AlphaFoldDB" id="A0A6J4QD97"/>
<feature type="transmembrane region" description="Helical" evidence="1">
    <location>
        <begin position="146"/>
        <end position="167"/>
    </location>
</feature>
<evidence type="ECO:0000256" key="1">
    <source>
        <dbReference type="SAM" id="Phobius"/>
    </source>
</evidence>
<keyword evidence="1" id="KW-0812">Transmembrane</keyword>
<reference evidence="3" key="1">
    <citation type="submission" date="2020-02" db="EMBL/GenBank/DDBJ databases">
        <authorList>
            <person name="Meier V. D."/>
        </authorList>
    </citation>
    <scope>NUCLEOTIDE SEQUENCE</scope>
    <source>
        <strain evidence="3">AVDCRST_MAG82</strain>
    </source>
</reference>
<keyword evidence="1" id="KW-1133">Transmembrane helix</keyword>
<dbReference type="InterPro" id="IPR036938">
    <property type="entry name" value="PAP2/HPO_sf"/>
</dbReference>
<proteinExistence type="predicted"/>
<dbReference type="InterPro" id="IPR000326">
    <property type="entry name" value="PAP2/HPO"/>
</dbReference>
<keyword evidence="1" id="KW-0472">Membrane</keyword>
<feature type="transmembrane region" description="Helical" evidence="1">
    <location>
        <begin position="206"/>
        <end position="226"/>
    </location>
</feature>
<dbReference type="Pfam" id="PF01569">
    <property type="entry name" value="PAP2"/>
    <property type="match status" value="1"/>
</dbReference>
<accession>A0A6J4QD97</accession>
<dbReference type="SMART" id="SM00014">
    <property type="entry name" value="acidPPc"/>
    <property type="match status" value="1"/>
</dbReference>
<sequence length="239" mass="26131">MLKYRREVLPWIADRLTVVAAVWLAAGLAVSTFVVWAFVELADVVIEGDSSAFDRAVLLYIHSNSPGWLNEPMRLITALGYYWAVTPLFAGAILLCYRMGWRLSAILLAVSTGGSIVLTTVLKGVFGRARPELFDSGYQASFYSFPSGHATVAVGFYGMLTVILAYRLRGRARWTVAVSGTLVVLLIGFSRLYLGVHYPTDILAGYLAALLWLVCVGGVYALWLPVRGLRTAESGRDDG</sequence>
<evidence type="ECO:0000259" key="2">
    <source>
        <dbReference type="SMART" id="SM00014"/>
    </source>
</evidence>
<evidence type="ECO:0000313" key="3">
    <source>
        <dbReference type="EMBL" id="CAA9434423.1"/>
    </source>
</evidence>
<feature type="transmembrane region" description="Helical" evidence="1">
    <location>
        <begin position="12"/>
        <end position="39"/>
    </location>
</feature>
<dbReference type="PANTHER" id="PTHR14969">
    <property type="entry name" value="SPHINGOSINE-1-PHOSPHATE PHOSPHOHYDROLASE"/>
    <property type="match status" value="1"/>
</dbReference>
<feature type="transmembrane region" description="Helical" evidence="1">
    <location>
        <begin position="104"/>
        <end position="126"/>
    </location>
</feature>
<feature type="transmembrane region" description="Helical" evidence="1">
    <location>
        <begin position="75"/>
        <end position="97"/>
    </location>
</feature>
<dbReference type="Gene3D" id="1.20.144.10">
    <property type="entry name" value="Phosphatidic acid phosphatase type 2/haloperoxidase"/>
    <property type="match status" value="1"/>
</dbReference>
<protein>
    <submittedName>
        <fullName evidence="3">Membrane-associated phospholipid phosphatase</fullName>
    </submittedName>
</protein>
<dbReference type="EMBL" id="CADCVA010000310">
    <property type="protein sequence ID" value="CAA9434423.1"/>
    <property type="molecule type" value="Genomic_DNA"/>
</dbReference>
<feature type="domain" description="Phosphatidic acid phosphatase type 2/haloperoxidase" evidence="2">
    <location>
        <begin position="106"/>
        <end position="217"/>
    </location>
</feature>
<feature type="transmembrane region" description="Helical" evidence="1">
    <location>
        <begin position="174"/>
        <end position="194"/>
    </location>
</feature>
<dbReference type="PANTHER" id="PTHR14969:SF13">
    <property type="entry name" value="AT30094P"/>
    <property type="match status" value="1"/>
</dbReference>